<dbReference type="InterPro" id="IPR001547">
    <property type="entry name" value="Glyco_hydro_5"/>
</dbReference>
<reference evidence="9 10" key="1">
    <citation type="submission" date="2016-10" db="EMBL/GenBank/DDBJ databases">
        <authorList>
            <person name="de Groot N.N."/>
        </authorList>
    </citation>
    <scope>NUCLEOTIDE SEQUENCE [LARGE SCALE GENOMIC DNA]</scope>
    <source>
        <strain evidence="9 10">ML2</strain>
    </source>
</reference>
<keyword evidence="6" id="KW-0624">Polysaccharide degradation</keyword>
<protein>
    <submittedName>
        <fullName evidence="9">Cellulase (Glycosyl hydrolase family 5)</fullName>
    </submittedName>
</protein>
<name>A0A1I5BQG6_9CLOT</name>
<dbReference type="PANTHER" id="PTHR31297">
    <property type="entry name" value="GLUCAN ENDO-1,6-BETA-GLUCOSIDASE B"/>
    <property type="match status" value="1"/>
</dbReference>
<dbReference type="GO" id="GO:0008422">
    <property type="term" value="F:beta-glucosidase activity"/>
    <property type="evidence" value="ECO:0007669"/>
    <property type="project" value="TreeGrafter"/>
</dbReference>
<dbReference type="EMBL" id="FOVK01000005">
    <property type="protein sequence ID" value="SFN76917.1"/>
    <property type="molecule type" value="Genomic_DNA"/>
</dbReference>
<evidence type="ECO:0000313" key="9">
    <source>
        <dbReference type="EMBL" id="SFN76917.1"/>
    </source>
</evidence>
<evidence type="ECO:0000256" key="3">
    <source>
        <dbReference type="ARBA" id="ARBA00023001"/>
    </source>
</evidence>
<evidence type="ECO:0000256" key="1">
    <source>
        <dbReference type="ARBA" id="ARBA00005641"/>
    </source>
</evidence>
<dbReference type="Proteomes" id="UP000181899">
    <property type="component" value="Unassembled WGS sequence"/>
</dbReference>
<dbReference type="AlphaFoldDB" id="A0A1I5BQG6"/>
<comment type="similarity">
    <text evidence="1 7">Belongs to the glycosyl hydrolase 5 (cellulase A) family.</text>
</comment>
<dbReference type="GO" id="GO:0030245">
    <property type="term" value="P:cellulose catabolic process"/>
    <property type="evidence" value="ECO:0007669"/>
    <property type="project" value="UniProtKB-KW"/>
</dbReference>
<dbReference type="InterPro" id="IPR050386">
    <property type="entry name" value="Glycosyl_hydrolase_5"/>
</dbReference>
<keyword evidence="10" id="KW-1185">Reference proteome</keyword>
<sequence>MKVSETTTNSKLDIIEKTSRSRVCGYLKAKGRTIVNGANEEVLLIGWGLGNWFLNEGYMWNSFENIRFDRPRRIERVVEELTGKVYKEHFFKEFRSNYITEAEIRDMAELGYNSVRIPIHWRLLMEEDEEIIFKETGFQMIDQCLDWCEKYSLYAFIDMHGAPGGQTGANIDDSIDDVPRLFTDEHSYKQCIELWKEIARRYKDRYIVGGYDLLNEPIRPGSAQVASYDHLLPRLIQFYEDVIHEIRKIDDKHMFSIEGHHWSTTTEIFDRVYDANMVIHFHRYGCNPDYQAYKAFVELSMKMNLPLWLGETGENILEWFSAMYPLALDLNIGLNIWPAKKMEGINSLYSIKEPAGWRKILSYLEGGMHPGYQEARAIFDELLQNIKYENCIQNKHVTDAVLRRSGARVMGIDFDEFPGRGHSYFSHLHHENEHPHRSNTGMRLIPRTRKDPAKIGFYNQWDFNALVLQRGEFACYTFTGNQSEKEWQVSIRGLEEGELIVYENDGAIQKIQFSKSSDYQVFVLPSLKQDATFLRLKIEVLSGEAAVDWVQLKDVMRKGK</sequence>
<dbReference type="Pfam" id="PF00150">
    <property type="entry name" value="Cellulase"/>
    <property type="match status" value="1"/>
</dbReference>
<dbReference type="GO" id="GO:0009986">
    <property type="term" value="C:cell surface"/>
    <property type="evidence" value="ECO:0007669"/>
    <property type="project" value="TreeGrafter"/>
</dbReference>
<proteinExistence type="inferred from homology"/>
<evidence type="ECO:0000256" key="7">
    <source>
        <dbReference type="RuleBase" id="RU361153"/>
    </source>
</evidence>
<dbReference type="PANTHER" id="PTHR31297:SF41">
    <property type="entry name" value="ENDOGLUCANASE, PUTATIVE (AFU_ORTHOLOGUE AFUA_5G01830)-RELATED"/>
    <property type="match status" value="1"/>
</dbReference>
<dbReference type="SUPFAM" id="SSF51445">
    <property type="entry name" value="(Trans)glycosidases"/>
    <property type="match status" value="1"/>
</dbReference>
<keyword evidence="2 7" id="KW-0378">Hydrolase</keyword>
<evidence type="ECO:0000259" key="8">
    <source>
        <dbReference type="Pfam" id="PF00150"/>
    </source>
</evidence>
<feature type="domain" description="Glycoside hydrolase family 5" evidence="8">
    <location>
        <begin position="96"/>
        <end position="314"/>
    </location>
</feature>
<keyword evidence="5 7" id="KW-0326">Glycosidase</keyword>
<evidence type="ECO:0000256" key="2">
    <source>
        <dbReference type="ARBA" id="ARBA00022801"/>
    </source>
</evidence>
<evidence type="ECO:0000256" key="6">
    <source>
        <dbReference type="ARBA" id="ARBA00023326"/>
    </source>
</evidence>
<dbReference type="RefSeq" id="WP_083422710.1">
    <property type="nucleotide sequence ID" value="NZ_FOVK01000005.1"/>
</dbReference>
<evidence type="ECO:0000256" key="4">
    <source>
        <dbReference type="ARBA" id="ARBA00023277"/>
    </source>
</evidence>
<evidence type="ECO:0000313" key="10">
    <source>
        <dbReference type="Proteomes" id="UP000181899"/>
    </source>
</evidence>
<gene>
    <name evidence="9" type="ORF">SAMN04488695_10513</name>
</gene>
<organism evidence="9 10">
    <name type="scientific">Proteiniclasticum ruminis</name>
    <dbReference type="NCBI Taxonomy" id="398199"/>
    <lineage>
        <taxon>Bacteria</taxon>
        <taxon>Bacillati</taxon>
        <taxon>Bacillota</taxon>
        <taxon>Clostridia</taxon>
        <taxon>Eubacteriales</taxon>
        <taxon>Clostridiaceae</taxon>
        <taxon>Proteiniclasticum</taxon>
    </lineage>
</organism>
<accession>A0A1I5BQG6</accession>
<dbReference type="Gene3D" id="3.20.20.80">
    <property type="entry name" value="Glycosidases"/>
    <property type="match status" value="1"/>
</dbReference>
<dbReference type="GO" id="GO:0005576">
    <property type="term" value="C:extracellular region"/>
    <property type="evidence" value="ECO:0007669"/>
    <property type="project" value="TreeGrafter"/>
</dbReference>
<keyword evidence="4" id="KW-0119">Carbohydrate metabolism</keyword>
<keyword evidence="3" id="KW-0136">Cellulose degradation</keyword>
<evidence type="ECO:0000256" key="5">
    <source>
        <dbReference type="ARBA" id="ARBA00023295"/>
    </source>
</evidence>
<dbReference type="OrthoDB" id="9800475at2"/>
<dbReference type="InterPro" id="IPR017853">
    <property type="entry name" value="GH"/>
</dbReference>